<accession>A0A8J4DVM6</accession>
<dbReference type="SUPFAM" id="SSF55729">
    <property type="entry name" value="Acyl-CoA N-acyltransferases (Nat)"/>
    <property type="match status" value="2"/>
</dbReference>
<dbReference type="Pfam" id="PF00583">
    <property type="entry name" value="Acetyltransf_1"/>
    <property type="match status" value="1"/>
</dbReference>
<dbReference type="CDD" id="cd04301">
    <property type="entry name" value="NAT_SF"/>
    <property type="match status" value="1"/>
</dbReference>
<evidence type="ECO:0000313" key="2">
    <source>
        <dbReference type="EMBL" id="GIJ51596.1"/>
    </source>
</evidence>
<keyword evidence="3" id="KW-1185">Reference proteome</keyword>
<evidence type="ECO:0000259" key="1">
    <source>
        <dbReference type="PROSITE" id="PS51186"/>
    </source>
</evidence>
<comment type="caution">
    <text evidence="2">The sequence shown here is derived from an EMBL/GenBank/DDBJ whole genome shotgun (WGS) entry which is preliminary data.</text>
</comment>
<protein>
    <submittedName>
        <fullName evidence="2">GNAT family N-acetyltransferase</fullName>
    </submittedName>
</protein>
<reference evidence="2" key="1">
    <citation type="submission" date="2021-01" db="EMBL/GenBank/DDBJ databases">
        <title>Whole genome shotgun sequence of Virgisporangium aliadipatigenens NBRC 105644.</title>
        <authorList>
            <person name="Komaki H."/>
            <person name="Tamura T."/>
        </authorList>
    </citation>
    <scope>NUCLEOTIDE SEQUENCE</scope>
    <source>
        <strain evidence="2">NBRC 105644</strain>
    </source>
</reference>
<dbReference type="AlphaFoldDB" id="A0A8J4DVM6"/>
<dbReference type="PROSITE" id="PS51186">
    <property type="entry name" value="GNAT"/>
    <property type="match status" value="1"/>
</dbReference>
<dbReference type="InterPro" id="IPR016181">
    <property type="entry name" value="Acyl_CoA_acyltransferase"/>
</dbReference>
<proteinExistence type="predicted"/>
<dbReference type="RefSeq" id="WP_203904996.1">
    <property type="nucleotide sequence ID" value="NZ_BOPF01000051.1"/>
</dbReference>
<organism evidence="2 3">
    <name type="scientific">Virgisporangium aliadipatigenens</name>
    <dbReference type="NCBI Taxonomy" id="741659"/>
    <lineage>
        <taxon>Bacteria</taxon>
        <taxon>Bacillati</taxon>
        <taxon>Actinomycetota</taxon>
        <taxon>Actinomycetes</taxon>
        <taxon>Micromonosporales</taxon>
        <taxon>Micromonosporaceae</taxon>
        <taxon>Virgisporangium</taxon>
    </lineage>
</organism>
<dbReference type="Gene3D" id="3.40.630.30">
    <property type="match status" value="1"/>
</dbReference>
<evidence type="ECO:0000313" key="3">
    <source>
        <dbReference type="Proteomes" id="UP000619260"/>
    </source>
</evidence>
<dbReference type="Proteomes" id="UP000619260">
    <property type="component" value="Unassembled WGS sequence"/>
</dbReference>
<dbReference type="GO" id="GO:0016747">
    <property type="term" value="F:acyltransferase activity, transferring groups other than amino-acyl groups"/>
    <property type="evidence" value="ECO:0007669"/>
    <property type="project" value="InterPro"/>
</dbReference>
<sequence length="342" mass="38128">MAIETRSPTITPVDGADQLLREGYFAVMQAVGAHDHPDFPPPCRKRYDLSFTMPRPGMRVLRYVALDAGTVIGRLQLVLHTLDNTDSAEMEIDVLPEYRRRGIGRSLYRFGVDVVRAEGRHRIFAMAAVGLPGRPRDEAGARFGAAMGMTNGLDDVRRRLDVSTLDHAALDALAEQARAKAQGYSLLRWHRTPEEYVDDIAYLESRLSTDAPLGDLVWEPENIDGERVRAVEEFHKVLGLRKFSTVARHDATGRIVAWTVVFQDPLGDLHAGQGITLVLPEHRGHRLGALVKVENLRFALEGLPGVRYIDTWNAASNSYMIAINEAMGFRPVDGWQNLQAEV</sequence>
<name>A0A8J4DVM6_9ACTN</name>
<dbReference type="InterPro" id="IPR000182">
    <property type="entry name" value="GNAT_dom"/>
</dbReference>
<dbReference type="EMBL" id="BOPF01000051">
    <property type="protein sequence ID" value="GIJ51596.1"/>
    <property type="molecule type" value="Genomic_DNA"/>
</dbReference>
<gene>
    <name evidence="2" type="ORF">Val02_84820</name>
</gene>
<feature type="domain" description="N-acetyltransferase" evidence="1">
    <location>
        <begin position="3"/>
        <end position="166"/>
    </location>
</feature>